<feature type="region of interest" description="Disordered" evidence="1">
    <location>
        <begin position="31"/>
        <end position="60"/>
    </location>
</feature>
<sequence>MRMYCFLRFLRKWVRVCESVFSTIVACTSTKPGARRGRPIREKSLPPASSTLSSRNRSPFSGGQYPSTTMISPVVILNCLPHSCTTANNRPSVPVSSCLLIASAVLLSASGTTALELFHRWWPLRANAGLLFHREAGTAARAGRRFGSFSGRAIVCATHASVIEHVGRRVRLECSVPPPYRSR</sequence>
<accession>A0A2M4DH76</accession>
<organism evidence="2">
    <name type="scientific">Anopheles darlingi</name>
    <name type="common">Mosquito</name>
    <dbReference type="NCBI Taxonomy" id="43151"/>
    <lineage>
        <taxon>Eukaryota</taxon>
        <taxon>Metazoa</taxon>
        <taxon>Ecdysozoa</taxon>
        <taxon>Arthropoda</taxon>
        <taxon>Hexapoda</taxon>
        <taxon>Insecta</taxon>
        <taxon>Pterygota</taxon>
        <taxon>Neoptera</taxon>
        <taxon>Endopterygota</taxon>
        <taxon>Diptera</taxon>
        <taxon>Nematocera</taxon>
        <taxon>Culicoidea</taxon>
        <taxon>Culicidae</taxon>
        <taxon>Anophelinae</taxon>
        <taxon>Anopheles</taxon>
    </lineage>
</organism>
<protein>
    <submittedName>
        <fullName evidence="2">Putative secreted protein</fullName>
    </submittedName>
</protein>
<dbReference type="EMBL" id="GGFL01012735">
    <property type="protein sequence ID" value="MBW76913.1"/>
    <property type="molecule type" value="Transcribed_RNA"/>
</dbReference>
<feature type="compositionally biased region" description="Polar residues" evidence="1">
    <location>
        <begin position="47"/>
        <end position="60"/>
    </location>
</feature>
<evidence type="ECO:0000313" key="2">
    <source>
        <dbReference type="EMBL" id="MBW76913.1"/>
    </source>
</evidence>
<reference evidence="2" key="1">
    <citation type="submission" date="2018-01" db="EMBL/GenBank/DDBJ databases">
        <title>An insight into the sialome of Amazonian anophelines.</title>
        <authorList>
            <person name="Ribeiro J.M."/>
            <person name="Scarpassa V."/>
            <person name="Calvo E."/>
        </authorList>
    </citation>
    <scope>NUCLEOTIDE SEQUENCE</scope>
</reference>
<name>A0A2M4DH76_ANODA</name>
<proteinExistence type="predicted"/>
<dbReference type="AlphaFoldDB" id="A0A2M4DH76"/>
<evidence type="ECO:0000256" key="1">
    <source>
        <dbReference type="SAM" id="MobiDB-lite"/>
    </source>
</evidence>